<sequence>MSQIQYFPFPEEISKEVLQFFLILVLEETEIFFIVHLVAVVKIV</sequence>
<evidence type="ECO:0000313" key="2">
    <source>
        <dbReference type="Proteomes" id="UP000012164"/>
    </source>
</evidence>
<proteinExistence type="predicted"/>
<gene>
    <name evidence="1" type="ORF">LEP1GSC079_2112</name>
</gene>
<dbReference type="AlphaFoldDB" id="A0A0F6I850"/>
<protein>
    <submittedName>
        <fullName evidence="1">Uncharacterized protein</fullName>
    </submittedName>
</protein>
<accession>A0A0F6I850</accession>
<evidence type="ECO:0000313" key="1">
    <source>
        <dbReference type="EMBL" id="EMJ34225.1"/>
    </source>
</evidence>
<organism evidence="1 2">
    <name type="scientific">Leptospira interrogans str. FPW1039</name>
    <dbReference type="NCBI Taxonomy" id="1193040"/>
    <lineage>
        <taxon>Bacteria</taxon>
        <taxon>Pseudomonadati</taxon>
        <taxon>Spirochaetota</taxon>
        <taxon>Spirochaetia</taxon>
        <taxon>Leptospirales</taxon>
        <taxon>Leptospiraceae</taxon>
        <taxon>Leptospira</taxon>
    </lineage>
</organism>
<dbReference type="EMBL" id="AKWR02000244">
    <property type="protein sequence ID" value="EMJ34225.1"/>
    <property type="molecule type" value="Genomic_DNA"/>
</dbReference>
<comment type="caution">
    <text evidence="1">The sequence shown here is derived from an EMBL/GenBank/DDBJ whole genome shotgun (WGS) entry which is preliminary data.</text>
</comment>
<name>A0A0F6I850_LEPIR</name>
<dbReference type="Proteomes" id="UP000012164">
    <property type="component" value="Unassembled WGS sequence"/>
</dbReference>
<reference evidence="1 2" key="1">
    <citation type="submission" date="2013-01" db="EMBL/GenBank/DDBJ databases">
        <authorList>
            <person name="Harkins D.M."/>
            <person name="Durkin A.S."/>
            <person name="Brinkac L.M."/>
            <person name="Haft D.H."/>
            <person name="Selengut J.D."/>
            <person name="Sanka R."/>
            <person name="DePew J."/>
            <person name="Purushe J."/>
            <person name="Peacock S.J."/>
            <person name="Thaipadungpanit J."/>
            <person name="Wuthiekanun V.W."/>
            <person name="Day N.P."/>
            <person name="Vinetz J.M."/>
            <person name="Sutton G.G."/>
            <person name="Nierman W.C."/>
            <person name="Fouts D.E."/>
        </authorList>
    </citation>
    <scope>NUCLEOTIDE SEQUENCE [LARGE SCALE GENOMIC DNA]</scope>
    <source>
        <strain evidence="1 2">FPW1039</strain>
    </source>
</reference>